<reference evidence="1" key="2">
    <citation type="journal article" date="2015" name="Fish Shellfish Immunol.">
        <title>Early steps in the European eel (Anguilla anguilla)-Vibrio vulnificus interaction in the gills: Role of the RtxA13 toxin.</title>
        <authorList>
            <person name="Callol A."/>
            <person name="Pajuelo D."/>
            <person name="Ebbesson L."/>
            <person name="Teles M."/>
            <person name="MacKenzie S."/>
            <person name="Amaro C."/>
        </authorList>
    </citation>
    <scope>NUCLEOTIDE SEQUENCE</scope>
</reference>
<dbReference type="EMBL" id="GBXM01031118">
    <property type="protein sequence ID" value="JAH77459.1"/>
    <property type="molecule type" value="Transcribed_RNA"/>
</dbReference>
<proteinExistence type="predicted"/>
<name>A0A0E9VH51_ANGAN</name>
<accession>A0A0E9VH51</accession>
<sequence length="29" mass="3410">MRGVRKMYDQLRKRCAGCGVFIAYILMDD</sequence>
<protein>
    <submittedName>
        <fullName evidence="1">Uncharacterized protein</fullName>
    </submittedName>
</protein>
<organism evidence="1">
    <name type="scientific">Anguilla anguilla</name>
    <name type="common">European freshwater eel</name>
    <name type="synonym">Muraena anguilla</name>
    <dbReference type="NCBI Taxonomy" id="7936"/>
    <lineage>
        <taxon>Eukaryota</taxon>
        <taxon>Metazoa</taxon>
        <taxon>Chordata</taxon>
        <taxon>Craniata</taxon>
        <taxon>Vertebrata</taxon>
        <taxon>Euteleostomi</taxon>
        <taxon>Actinopterygii</taxon>
        <taxon>Neopterygii</taxon>
        <taxon>Teleostei</taxon>
        <taxon>Anguilliformes</taxon>
        <taxon>Anguillidae</taxon>
        <taxon>Anguilla</taxon>
    </lineage>
</organism>
<evidence type="ECO:0000313" key="1">
    <source>
        <dbReference type="EMBL" id="JAH77459.1"/>
    </source>
</evidence>
<dbReference type="AlphaFoldDB" id="A0A0E9VH51"/>
<reference evidence="1" key="1">
    <citation type="submission" date="2014-11" db="EMBL/GenBank/DDBJ databases">
        <authorList>
            <person name="Amaro Gonzalez C."/>
        </authorList>
    </citation>
    <scope>NUCLEOTIDE SEQUENCE</scope>
</reference>